<proteinExistence type="predicted"/>
<protein>
    <submittedName>
        <fullName evidence="1">Uncharacterized protein</fullName>
    </submittedName>
</protein>
<gene>
    <name evidence="1" type="ORF">F3W84_10620</name>
</gene>
<dbReference type="EMBL" id="VYXQ01000008">
    <property type="protein sequence ID" value="KAA9368333.1"/>
    <property type="molecule type" value="Genomic_DNA"/>
</dbReference>
<evidence type="ECO:0000313" key="2">
    <source>
        <dbReference type="Proteomes" id="UP000327108"/>
    </source>
</evidence>
<name>A0A5N1JWS7_9HYPH</name>
<evidence type="ECO:0000313" key="1">
    <source>
        <dbReference type="EMBL" id="KAA9368333.1"/>
    </source>
</evidence>
<accession>A0A5N1JWS7</accession>
<dbReference type="Proteomes" id="UP000327108">
    <property type="component" value="Unassembled WGS sequence"/>
</dbReference>
<dbReference type="RefSeq" id="WP_151093428.1">
    <property type="nucleotide sequence ID" value="NZ_JBLZNM010000008.1"/>
</dbReference>
<keyword evidence="2" id="KW-1185">Reference proteome</keyword>
<comment type="caution">
    <text evidence="1">The sequence shown here is derived from an EMBL/GenBank/DDBJ whole genome shotgun (WGS) entry which is preliminary data.</text>
</comment>
<sequence length="270" mass="29939">MAIKAATTAASGGDELRLWQRAPEIALSFDGGDPQATAVARQIYGASFRWVVAQRIWLKAPDDGFEQMAAQLSADRDCSVNCLYAVLFYDDRNWLELWRGRATELQLGPVGPDGLRGIHDGVRLWRWMGGVYRPDLREYRFDYRAIKPQEKTSIETALKGAFGQSDPDARYQVLDLPLKSGTGALVSLSSLTFCGQSVCPVFVLDENAKILAHLQSMDGESGAALARDVHDNPLIETRSVRGVELYRIGDQQPVMEIRAQSPIIAGRQRQ</sequence>
<reference evidence="1 2" key="1">
    <citation type="submission" date="2019-09" db="EMBL/GenBank/DDBJ databases">
        <title>Biological control of the noxious weed angled onion (Allium triquetrum) thwarted by endophytic bacteria in Victoria, Australia.</title>
        <authorList>
            <person name="Tehranchian P."/>
            <person name="Adair R.J."/>
            <person name="Van T.H."/>
            <person name="Morrison P.D."/>
            <person name="Williams H."/>
            <person name="Lawrie A.C."/>
        </authorList>
    </citation>
    <scope>NUCLEOTIDE SEQUENCE [LARGE SCALE GENOMIC DNA]</scope>
    <source>
        <strain evidence="1 2">RPTAtOch1</strain>
    </source>
</reference>
<organism evidence="1 2">
    <name type="scientific">Ochrobactrum quorumnocens</name>
    <dbReference type="NCBI Taxonomy" id="271865"/>
    <lineage>
        <taxon>Bacteria</taxon>
        <taxon>Pseudomonadati</taxon>
        <taxon>Pseudomonadota</taxon>
        <taxon>Alphaproteobacteria</taxon>
        <taxon>Hyphomicrobiales</taxon>
        <taxon>Brucellaceae</taxon>
        <taxon>Brucella/Ochrobactrum group</taxon>
        <taxon>Ochrobactrum</taxon>
    </lineage>
</organism>
<dbReference type="AlphaFoldDB" id="A0A5N1JWS7"/>